<keyword evidence="8" id="KW-1185">Reference proteome</keyword>
<keyword evidence="2 5" id="KW-0547">Nucleotide-binding</keyword>
<dbReference type="InterPro" id="IPR027417">
    <property type="entry name" value="P-loop_NTPase"/>
</dbReference>
<dbReference type="PROSITE" id="PS51219">
    <property type="entry name" value="DPCK"/>
    <property type="match status" value="1"/>
</dbReference>
<organism evidence="7 8">
    <name type="scientific">Rubellimicrobium mesophilum DSM 19309</name>
    <dbReference type="NCBI Taxonomy" id="442562"/>
    <lineage>
        <taxon>Bacteria</taxon>
        <taxon>Pseudomonadati</taxon>
        <taxon>Pseudomonadota</taxon>
        <taxon>Alphaproteobacteria</taxon>
        <taxon>Rhodobacterales</taxon>
        <taxon>Roseobacteraceae</taxon>
        <taxon>Rubellimicrobium</taxon>
    </lineage>
</organism>
<keyword evidence="5 7" id="KW-0418">Kinase</keyword>
<comment type="pathway">
    <text evidence="5">Cofactor biosynthesis; coenzyme A biosynthesis; CoA from (R)-pantothenate: step 5/5.</text>
</comment>
<dbReference type="PANTHER" id="PTHR10695">
    <property type="entry name" value="DEPHOSPHO-COA KINASE-RELATED"/>
    <property type="match status" value="1"/>
</dbReference>
<dbReference type="NCBIfam" id="TIGR00152">
    <property type="entry name" value="dephospho-CoA kinase"/>
    <property type="match status" value="1"/>
</dbReference>
<dbReference type="RefSeq" id="WP_037283672.1">
    <property type="nucleotide sequence ID" value="NZ_KK088626.1"/>
</dbReference>
<evidence type="ECO:0000256" key="4">
    <source>
        <dbReference type="ARBA" id="ARBA00022993"/>
    </source>
</evidence>
<dbReference type="GO" id="GO:0005737">
    <property type="term" value="C:cytoplasm"/>
    <property type="evidence" value="ECO:0007669"/>
    <property type="project" value="UniProtKB-SubCell"/>
</dbReference>
<evidence type="ECO:0000256" key="2">
    <source>
        <dbReference type="ARBA" id="ARBA00022741"/>
    </source>
</evidence>
<dbReference type="PATRIC" id="fig|442562.3.peg.4151"/>
<evidence type="ECO:0000313" key="7">
    <source>
        <dbReference type="EMBL" id="EYD74159.1"/>
    </source>
</evidence>
<evidence type="ECO:0000256" key="3">
    <source>
        <dbReference type="ARBA" id="ARBA00022840"/>
    </source>
</evidence>
<dbReference type="GO" id="GO:0004140">
    <property type="term" value="F:dephospho-CoA kinase activity"/>
    <property type="evidence" value="ECO:0007669"/>
    <property type="project" value="UniProtKB-UniRule"/>
</dbReference>
<dbReference type="OrthoDB" id="9812943at2"/>
<evidence type="ECO:0000313" key="8">
    <source>
        <dbReference type="Proteomes" id="UP000019666"/>
    </source>
</evidence>
<evidence type="ECO:0000256" key="5">
    <source>
        <dbReference type="HAMAP-Rule" id="MF_00376"/>
    </source>
</evidence>
<dbReference type="UniPathway" id="UPA00241">
    <property type="reaction ID" value="UER00356"/>
</dbReference>
<dbReference type="AlphaFoldDB" id="A0A017HK63"/>
<dbReference type="Pfam" id="PF01121">
    <property type="entry name" value="CoaE"/>
    <property type="match status" value="1"/>
</dbReference>
<protein>
    <recommendedName>
        <fullName evidence="5 6">Dephospho-CoA kinase</fullName>
        <ecNumber evidence="5 6">2.7.1.24</ecNumber>
    </recommendedName>
    <alternativeName>
        <fullName evidence="5">Dephosphocoenzyme A kinase</fullName>
    </alternativeName>
</protein>
<dbReference type="CDD" id="cd02022">
    <property type="entry name" value="DPCK"/>
    <property type="match status" value="1"/>
</dbReference>
<comment type="caution">
    <text evidence="7">The sequence shown here is derived from an EMBL/GenBank/DDBJ whole genome shotgun (WGS) entry which is preliminary data.</text>
</comment>
<sequence>MRFVLGLTGSIGMGKSTTAAMFREEGVPVWDADASVHALYAPGGAAVPGIRALVPRAVAGGEVDRPALREALERDPTLFPRLEALVHPLVAEDRARFLGTTPGDIVVLDVPLLYEREIDRECDEVAVVSASAATQMARLLARPGMDLAGVELLLSRQMPDAEKRARARWVIPTETLEEARAAVRQILSEIRADAG</sequence>
<dbReference type="EMBL" id="AOSK01000120">
    <property type="protein sequence ID" value="EYD74159.1"/>
    <property type="molecule type" value="Genomic_DNA"/>
</dbReference>
<feature type="binding site" evidence="5">
    <location>
        <begin position="12"/>
        <end position="17"/>
    </location>
    <ligand>
        <name>ATP</name>
        <dbReference type="ChEBI" id="CHEBI:30616"/>
    </ligand>
</feature>
<keyword evidence="3 5" id="KW-0067">ATP-binding</keyword>
<keyword evidence="5" id="KW-0963">Cytoplasm</keyword>
<dbReference type="InterPro" id="IPR001977">
    <property type="entry name" value="Depp_CoAkinase"/>
</dbReference>
<dbReference type="STRING" id="442562.Rumeso_04216"/>
<comment type="catalytic activity">
    <reaction evidence="5">
        <text>3'-dephospho-CoA + ATP = ADP + CoA + H(+)</text>
        <dbReference type="Rhea" id="RHEA:18245"/>
        <dbReference type="ChEBI" id="CHEBI:15378"/>
        <dbReference type="ChEBI" id="CHEBI:30616"/>
        <dbReference type="ChEBI" id="CHEBI:57287"/>
        <dbReference type="ChEBI" id="CHEBI:57328"/>
        <dbReference type="ChEBI" id="CHEBI:456216"/>
        <dbReference type="EC" id="2.7.1.24"/>
    </reaction>
</comment>
<dbReference type="HAMAP" id="MF_00376">
    <property type="entry name" value="Dephospho_CoA_kinase"/>
    <property type="match status" value="1"/>
</dbReference>
<gene>
    <name evidence="5" type="primary">coaE</name>
    <name evidence="7" type="ORF">Rumeso_04216</name>
</gene>
<evidence type="ECO:0000256" key="1">
    <source>
        <dbReference type="ARBA" id="ARBA00009018"/>
    </source>
</evidence>
<reference evidence="7 8" key="1">
    <citation type="submission" date="2013-02" db="EMBL/GenBank/DDBJ databases">
        <authorList>
            <person name="Fiebig A."/>
            <person name="Goeker M."/>
            <person name="Klenk H.-P.P."/>
        </authorList>
    </citation>
    <scope>NUCLEOTIDE SEQUENCE [LARGE SCALE GENOMIC DNA]</scope>
    <source>
        <strain evidence="7 8">DSM 19309</strain>
    </source>
</reference>
<evidence type="ECO:0000256" key="6">
    <source>
        <dbReference type="NCBIfam" id="TIGR00152"/>
    </source>
</evidence>
<comment type="function">
    <text evidence="5">Catalyzes the phosphorylation of the 3'-hydroxyl group of dephosphocoenzyme A to form coenzyme A.</text>
</comment>
<dbReference type="PANTHER" id="PTHR10695:SF46">
    <property type="entry name" value="BIFUNCTIONAL COENZYME A SYNTHASE-RELATED"/>
    <property type="match status" value="1"/>
</dbReference>
<accession>A0A017HK63</accession>
<dbReference type="Proteomes" id="UP000019666">
    <property type="component" value="Unassembled WGS sequence"/>
</dbReference>
<comment type="similarity">
    <text evidence="1 5">Belongs to the CoaE family.</text>
</comment>
<proteinExistence type="inferred from homology"/>
<comment type="subcellular location">
    <subcellularLocation>
        <location evidence="5">Cytoplasm</location>
    </subcellularLocation>
</comment>
<dbReference type="Gene3D" id="3.40.50.300">
    <property type="entry name" value="P-loop containing nucleotide triphosphate hydrolases"/>
    <property type="match status" value="1"/>
</dbReference>
<name>A0A017HK63_9RHOB</name>
<dbReference type="GO" id="GO:0015937">
    <property type="term" value="P:coenzyme A biosynthetic process"/>
    <property type="evidence" value="ECO:0007669"/>
    <property type="project" value="UniProtKB-UniRule"/>
</dbReference>
<dbReference type="SUPFAM" id="SSF52540">
    <property type="entry name" value="P-loop containing nucleoside triphosphate hydrolases"/>
    <property type="match status" value="1"/>
</dbReference>
<keyword evidence="4 5" id="KW-0173">Coenzyme A biosynthesis</keyword>
<dbReference type="GO" id="GO:0005524">
    <property type="term" value="F:ATP binding"/>
    <property type="evidence" value="ECO:0007669"/>
    <property type="project" value="UniProtKB-UniRule"/>
</dbReference>
<keyword evidence="5 7" id="KW-0808">Transferase</keyword>
<dbReference type="HOGENOM" id="CLU_057180_3_0_5"/>
<dbReference type="EC" id="2.7.1.24" evidence="5 6"/>